<dbReference type="Proteomes" id="UP000696485">
    <property type="component" value="Unassembled WGS sequence"/>
</dbReference>
<keyword evidence="3 4" id="KW-0539">Nucleus</keyword>
<dbReference type="PANTHER" id="PTHR12465:SF0">
    <property type="entry name" value="MEDIATOR OF RNA POLYMERASE II TRANSCRIPTION SUBUNIT 20"/>
    <property type="match status" value="1"/>
</dbReference>
<dbReference type="AlphaFoldDB" id="A0A9P5VRT5"/>
<dbReference type="GO" id="GO:0016592">
    <property type="term" value="C:mediator complex"/>
    <property type="evidence" value="ECO:0007669"/>
    <property type="project" value="InterPro"/>
</dbReference>
<sequence>MGATCLVHWKDANGQQSFTLLTDRLLKHFHATSLGRWTINWKVYRDTSPVSKSGTGKIMHLVHVQGGATARGVPAGSQASQSGLFTGGVTAGPGSGPGAGGLAGGALAGSGPMAGSGSLGGLPSLPAGVVAGGSAASVGAPAKTGLGILPQGAAAGALAAGGVGGSGLGAGGAGAVNADNINTTAWCLIDDGGVAPTAALGSSTGTAMGSIGAEGGQSPNKRKTVLVEVERDIEALIAKLKNQWVHRQHAQIEGYVYDAGDFIVRVGNIMVASTSYKGMLIEIEYLPQTSSATASNAILEEFVRMLSPPGANLYSPQMLDYPYDQVGLDPNHWSTLHNGFQLTQLFRRQHIL</sequence>
<dbReference type="GO" id="GO:0006357">
    <property type="term" value="P:regulation of transcription by RNA polymerase II"/>
    <property type="evidence" value="ECO:0007669"/>
    <property type="project" value="InterPro"/>
</dbReference>
<protein>
    <recommendedName>
        <fullName evidence="4">Mediator of RNA polymerase II transcription subunit 20</fullName>
    </recommendedName>
    <alternativeName>
        <fullName evidence="4">Mediator complex subunit 20</fullName>
    </alternativeName>
</protein>
<dbReference type="InterPro" id="IPR013921">
    <property type="entry name" value="Mediator_Med20"/>
</dbReference>
<evidence type="ECO:0000256" key="4">
    <source>
        <dbReference type="RuleBase" id="RU364152"/>
    </source>
</evidence>
<comment type="function">
    <text evidence="4">Component of the Mediator complex, a coactivator involved in the regulated transcription of nearly all RNA polymerase II-dependent genes. Mediator functions as a bridge to convey information from gene-specific regulatory proteins to the basal RNA polymerase II transcription machinery. Mediator is recruited to promoters by direct interactions with regulatory proteins and serves as a scaffold for the assembly of a functional preinitiation complex with RNA polymerase II and the general transcription factors.</text>
</comment>
<dbReference type="Gene3D" id="3.30.310.180">
    <property type="match status" value="1"/>
</dbReference>
<organism evidence="5 6">
    <name type="scientific">Podila minutissima</name>
    <dbReference type="NCBI Taxonomy" id="64525"/>
    <lineage>
        <taxon>Eukaryota</taxon>
        <taxon>Fungi</taxon>
        <taxon>Fungi incertae sedis</taxon>
        <taxon>Mucoromycota</taxon>
        <taxon>Mortierellomycotina</taxon>
        <taxon>Mortierellomycetes</taxon>
        <taxon>Mortierellales</taxon>
        <taxon>Mortierellaceae</taxon>
        <taxon>Podila</taxon>
    </lineage>
</organism>
<keyword evidence="4" id="KW-0805">Transcription regulation</keyword>
<dbReference type="EMBL" id="JAAAUY010000002">
    <property type="protein sequence ID" value="KAF9338381.1"/>
    <property type="molecule type" value="Genomic_DNA"/>
</dbReference>
<evidence type="ECO:0000256" key="2">
    <source>
        <dbReference type="ARBA" id="ARBA00010743"/>
    </source>
</evidence>
<comment type="caution">
    <text evidence="5">The sequence shown here is derived from an EMBL/GenBank/DDBJ whole genome shotgun (WGS) entry which is preliminary data.</text>
</comment>
<dbReference type="PANTHER" id="PTHR12465">
    <property type="entry name" value="UBIQUITIN SPECIFIC PROTEASE HOMOLOG 49"/>
    <property type="match status" value="1"/>
</dbReference>
<accession>A0A9P5VRT5</accession>
<dbReference type="GO" id="GO:0003713">
    <property type="term" value="F:transcription coactivator activity"/>
    <property type="evidence" value="ECO:0007669"/>
    <property type="project" value="TreeGrafter"/>
</dbReference>
<proteinExistence type="inferred from homology"/>
<reference evidence="5" key="1">
    <citation type="journal article" date="2020" name="Fungal Divers.">
        <title>Resolving the Mortierellaceae phylogeny through synthesis of multi-gene phylogenetics and phylogenomics.</title>
        <authorList>
            <person name="Vandepol N."/>
            <person name="Liber J."/>
            <person name="Desiro A."/>
            <person name="Na H."/>
            <person name="Kennedy M."/>
            <person name="Barry K."/>
            <person name="Grigoriev I.V."/>
            <person name="Miller A.N."/>
            <person name="O'Donnell K."/>
            <person name="Stajich J.E."/>
            <person name="Bonito G."/>
        </authorList>
    </citation>
    <scope>NUCLEOTIDE SEQUENCE</scope>
    <source>
        <strain evidence="5">NVP1</strain>
    </source>
</reference>
<keyword evidence="6" id="KW-1185">Reference proteome</keyword>
<comment type="subcellular location">
    <subcellularLocation>
        <location evidence="1 4">Nucleus</location>
    </subcellularLocation>
</comment>
<keyword evidence="4" id="KW-0010">Activator</keyword>
<evidence type="ECO:0000256" key="1">
    <source>
        <dbReference type="ARBA" id="ARBA00004123"/>
    </source>
</evidence>
<evidence type="ECO:0000256" key="3">
    <source>
        <dbReference type="ARBA" id="ARBA00023242"/>
    </source>
</evidence>
<name>A0A9P5VRT5_9FUNG</name>
<evidence type="ECO:0000313" key="6">
    <source>
        <dbReference type="Proteomes" id="UP000696485"/>
    </source>
</evidence>
<gene>
    <name evidence="4" type="primary">MED20</name>
    <name evidence="5" type="ORF">BG006_003549</name>
</gene>
<comment type="similarity">
    <text evidence="2 4">Belongs to the Mediator complex subunit 20 family.</text>
</comment>
<dbReference type="Pfam" id="PF08612">
    <property type="entry name" value="Med20"/>
    <property type="match status" value="1"/>
</dbReference>
<evidence type="ECO:0000313" key="5">
    <source>
        <dbReference type="EMBL" id="KAF9338381.1"/>
    </source>
</evidence>
<keyword evidence="4" id="KW-0804">Transcription</keyword>
<comment type="subunit">
    <text evidence="4">Component of the Mediator complex.</text>
</comment>